<feature type="compositionally biased region" description="Low complexity" evidence="2">
    <location>
        <begin position="32"/>
        <end position="44"/>
    </location>
</feature>
<feature type="domain" description="C2H2-type" evidence="3">
    <location>
        <begin position="123"/>
        <end position="151"/>
    </location>
</feature>
<dbReference type="GO" id="GO:0005634">
    <property type="term" value="C:nucleus"/>
    <property type="evidence" value="ECO:0007669"/>
    <property type="project" value="TreeGrafter"/>
</dbReference>
<dbReference type="PROSITE" id="PS00028">
    <property type="entry name" value="ZINC_FINGER_C2H2_1"/>
    <property type="match status" value="1"/>
</dbReference>
<feature type="region of interest" description="Disordered" evidence="2">
    <location>
        <begin position="1"/>
        <end position="107"/>
    </location>
</feature>
<protein>
    <recommendedName>
        <fullName evidence="3">C2H2-type domain-containing protein</fullName>
    </recommendedName>
</protein>
<dbReference type="InterPro" id="IPR013087">
    <property type="entry name" value="Znf_C2H2_type"/>
</dbReference>
<keyword evidence="1" id="KW-0479">Metal-binding</keyword>
<accession>A0AAN9DB74</accession>
<sequence>MRSPVTRVYSHSNGYCHGPNDDYMVLDLSTASSVQSSGSVQSSQESDEGSDDGILLDDLEGASETEDCNPSSGAQRLAREGKDGEEARKEGREGGTEEGIMRCDPSFSPSILASSGGNGTGGILCTICHKLYSNKGTLRVHYKTVHLREMHKCKIPGCNMMFSSVRSRNRHSQNPNLHKNPPYTTMVD</sequence>
<keyword evidence="1" id="KW-0862">Zinc</keyword>
<dbReference type="EMBL" id="JAYKXH010000006">
    <property type="protein sequence ID" value="KAK7166304.1"/>
    <property type="molecule type" value="Genomic_DNA"/>
</dbReference>
<dbReference type="InterPro" id="IPR036236">
    <property type="entry name" value="Znf_C2H2_sf"/>
</dbReference>
<keyword evidence="1" id="KW-0863">Zinc-finger</keyword>
<dbReference type="PROSITE" id="PS50157">
    <property type="entry name" value="ZINC_FINGER_C2H2_2"/>
    <property type="match status" value="1"/>
</dbReference>
<feature type="compositionally biased region" description="Acidic residues" evidence="2">
    <location>
        <begin position="45"/>
        <end position="67"/>
    </location>
</feature>
<feature type="region of interest" description="Disordered" evidence="2">
    <location>
        <begin position="168"/>
        <end position="188"/>
    </location>
</feature>
<feature type="compositionally biased region" description="Basic and acidic residues" evidence="2">
    <location>
        <begin position="77"/>
        <end position="101"/>
    </location>
</feature>
<dbReference type="AlphaFoldDB" id="A0AAN9DB74"/>
<dbReference type="SMART" id="SM00355">
    <property type="entry name" value="ZnF_C2H2"/>
    <property type="match status" value="2"/>
</dbReference>
<evidence type="ECO:0000313" key="4">
    <source>
        <dbReference type="EMBL" id="KAK7166304.1"/>
    </source>
</evidence>
<feature type="compositionally biased region" description="Polar residues" evidence="2">
    <location>
        <begin position="168"/>
        <end position="177"/>
    </location>
</feature>
<evidence type="ECO:0000313" key="5">
    <source>
        <dbReference type="Proteomes" id="UP001364617"/>
    </source>
</evidence>
<organism evidence="4 5">
    <name type="scientific">Phoxinus phoxinus</name>
    <name type="common">Eurasian minnow</name>
    <dbReference type="NCBI Taxonomy" id="58324"/>
    <lineage>
        <taxon>Eukaryota</taxon>
        <taxon>Metazoa</taxon>
        <taxon>Chordata</taxon>
        <taxon>Craniata</taxon>
        <taxon>Vertebrata</taxon>
        <taxon>Euteleostomi</taxon>
        <taxon>Actinopterygii</taxon>
        <taxon>Neopterygii</taxon>
        <taxon>Teleostei</taxon>
        <taxon>Ostariophysi</taxon>
        <taxon>Cypriniformes</taxon>
        <taxon>Leuciscidae</taxon>
        <taxon>Phoxininae</taxon>
        <taxon>Phoxinus</taxon>
    </lineage>
</organism>
<name>A0AAN9DB74_9TELE</name>
<dbReference type="InterPro" id="IPR040436">
    <property type="entry name" value="Disconnected-like"/>
</dbReference>
<dbReference type="PANTHER" id="PTHR15021">
    <property type="entry name" value="DISCONNECTED-RELATED"/>
    <property type="match status" value="1"/>
</dbReference>
<dbReference type="Gene3D" id="3.30.160.60">
    <property type="entry name" value="Classic Zinc Finger"/>
    <property type="match status" value="1"/>
</dbReference>
<comment type="caution">
    <text evidence="4">The sequence shown here is derived from an EMBL/GenBank/DDBJ whole genome shotgun (WGS) entry which is preliminary data.</text>
</comment>
<dbReference type="GO" id="GO:0008270">
    <property type="term" value="F:zinc ion binding"/>
    <property type="evidence" value="ECO:0007669"/>
    <property type="project" value="UniProtKB-KW"/>
</dbReference>
<gene>
    <name evidence="4" type="ORF">R3I93_006164</name>
</gene>
<evidence type="ECO:0000259" key="3">
    <source>
        <dbReference type="PROSITE" id="PS50157"/>
    </source>
</evidence>
<reference evidence="4 5" key="1">
    <citation type="submission" date="2024-02" db="EMBL/GenBank/DDBJ databases">
        <title>Chromosome-level genome assembly of the Eurasian Minnow (Phoxinus phoxinus).</title>
        <authorList>
            <person name="Oriowo T.O."/>
            <person name="Martin S."/>
            <person name="Stange M."/>
            <person name="Chrysostomakis Y."/>
            <person name="Brown T."/>
            <person name="Winkler S."/>
            <person name="Kukowka S."/>
            <person name="Myers E.W."/>
            <person name="Bohne A."/>
        </authorList>
    </citation>
    <scope>NUCLEOTIDE SEQUENCE [LARGE SCALE GENOMIC DNA]</scope>
    <source>
        <strain evidence="4">ZFMK-TIS-60720</strain>
        <tissue evidence="4">Whole Organism</tissue>
    </source>
</reference>
<dbReference type="Proteomes" id="UP001364617">
    <property type="component" value="Unassembled WGS sequence"/>
</dbReference>
<proteinExistence type="predicted"/>
<dbReference type="PANTHER" id="PTHR15021:SF2">
    <property type="entry name" value="ZINC FINGER PROTEIN BASONUCLIN-2"/>
    <property type="match status" value="1"/>
</dbReference>
<keyword evidence="5" id="KW-1185">Reference proteome</keyword>
<dbReference type="SUPFAM" id="SSF57667">
    <property type="entry name" value="beta-beta-alpha zinc fingers"/>
    <property type="match status" value="1"/>
</dbReference>
<evidence type="ECO:0000256" key="1">
    <source>
        <dbReference type="PROSITE-ProRule" id="PRU00042"/>
    </source>
</evidence>
<evidence type="ECO:0000256" key="2">
    <source>
        <dbReference type="SAM" id="MobiDB-lite"/>
    </source>
</evidence>
<dbReference type="GO" id="GO:0006355">
    <property type="term" value="P:regulation of DNA-templated transcription"/>
    <property type="evidence" value="ECO:0007669"/>
    <property type="project" value="TreeGrafter"/>
</dbReference>